<keyword evidence="12 18" id="KW-0720">Serine protease</keyword>
<dbReference type="Gene3D" id="3.50.30.30">
    <property type="match status" value="1"/>
</dbReference>
<keyword evidence="8 17" id="KW-0547">Nucleotide-binding</keyword>
<dbReference type="HOGENOM" id="CLU_000625_4_6_1"/>
<evidence type="ECO:0000256" key="6">
    <source>
        <dbReference type="ARBA" id="ARBA00022670"/>
    </source>
</evidence>
<dbReference type="Gene3D" id="2.60.40.2310">
    <property type="match status" value="1"/>
</dbReference>
<dbReference type="SUPFAM" id="SSF52402">
    <property type="entry name" value="Adenine nucleotide alpha hydrolases-like"/>
    <property type="match status" value="1"/>
</dbReference>
<proteinExistence type="inferred from homology"/>
<evidence type="ECO:0000256" key="3">
    <source>
        <dbReference type="ARBA" id="ARBA00012746"/>
    </source>
</evidence>
<dbReference type="InterPro" id="IPR000209">
    <property type="entry name" value="Peptidase_S8/S53_dom"/>
</dbReference>
<dbReference type="InterPro" id="IPR023828">
    <property type="entry name" value="Peptidase_S8_Ser-AS"/>
</dbReference>
<evidence type="ECO:0000256" key="10">
    <source>
        <dbReference type="ARBA" id="ARBA00022755"/>
    </source>
</evidence>
<dbReference type="SUPFAM" id="SSF52317">
    <property type="entry name" value="Class I glutamine amidotransferase-like"/>
    <property type="match status" value="1"/>
</dbReference>
<dbReference type="Gene3D" id="3.30.300.10">
    <property type="match status" value="1"/>
</dbReference>
<comment type="pathway">
    <text evidence="1">Purine metabolism; GMP biosynthesis; GMP from XMP (L-Gln route): step 1/1.</text>
</comment>
<dbReference type="GO" id="GO:0004252">
    <property type="term" value="F:serine-type endopeptidase activity"/>
    <property type="evidence" value="ECO:0007669"/>
    <property type="project" value="UniProtKB-UniRule"/>
</dbReference>
<dbReference type="Gene3D" id="3.30.70.80">
    <property type="entry name" value="Peptidase S8 propeptide/proteinase inhibitor I9"/>
    <property type="match status" value="1"/>
</dbReference>
<dbReference type="InterPro" id="IPR022955">
    <property type="entry name" value="GMP_synthase"/>
</dbReference>
<evidence type="ECO:0000256" key="2">
    <source>
        <dbReference type="ARBA" id="ARBA00011073"/>
    </source>
</evidence>
<evidence type="ECO:0000256" key="17">
    <source>
        <dbReference type="PROSITE-ProRule" id="PRU00886"/>
    </source>
</evidence>
<evidence type="ECO:0000256" key="16">
    <source>
        <dbReference type="PIRSR" id="PIRSR615500-1"/>
    </source>
</evidence>
<keyword evidence="7" id="KW-0732">Signal</keyword>
<dbReference type="CDD" id="cd01997">
    <property type="entry name" value="GMP_synthase_C"/>
    <property type="match status" value="1"/>
</dbReference>
<dbReference type="HAMAP" id="MF_00344">
    <property type="entry name" value="GMP_synthase"/>
    <property type="match status" value="1"/>
</dbReference>
<reference evidence="20" key="2">
    <citation type="submission" date="2008-12" db="EMBL/GenBank/DDBJ databases">
        <title>Improved gene annotation of the rice (Oryza sativa) genomes.</title>
        <authorList>
            <person name="Wang J."/>
            <person name="Li R."/>
            <person name="Fan W."/>
            <person name="Huang Q."/>
            <person name="Zhang J."/>
            <person name="Zhou Y."/>
            <person name="Hu Y."/>
            <person name="Zi S."/>
            <person name="Li J."/>
            <person name="Ni P."/>
            <person name="Zheng H."/>
            <person name="Zhang Y."/>
            <person name="Zhao M."/>
            <person name="Hao Q."/>
            <person name="McDermott J."/>
            <person name="Samudrala R."/>
            <person name="Kristiansen K."/>
            <person name="Wong G.K.-S."/>
        </authorList>
    </citation>
    <scope>NUCLEOTIDE SEQUENCE</scope>
</reference>
<dbReference type="NCBIfam" id="TIGR00888">
    <property type="entry name" value="guaA_Nterm"/>
    <property type="match status" value="1"/>
</dbReference>
<reference evidence="20" key="1">
    <citation type="journal article" date="2005" name="PLoS Biol.">
        <title>The genomes of Oryza sativa: a history of duplications.</title>
        <authorList>
            <person name="Yu J."/>
            <person name="Wang J."/>
            <person name="Lin W."/>
            <person name="Li S."/>
            <person name="Li H."/>
            <person name="Zhou J."/>
            <person name="Ni P."/>
            <person name="Dong W."/>
            <person name="Hu S."/>
            <person name="Zeng C."/>
            <person name="Zhang J."/>
            <person name="Zhang Y."/>
            <person name="Li R."/>
            <person name="Xu Z."/>
            <person name="Li S."/>
            <person name="Li X."/>
            <person name="Zheng H."/>
            <person name="Cong L."/>
            <person name="Lin L."/>
            <person name="Yin J."/>
            <person name="Geng J."/>
            <person name="Li G."/>
            <person name="Shi J."/>
            <person name="Liu J."/>
            <person name="Lv H."/>
            <person name="Li J."/>
            <person name="Wang J."/>
            <person name="Deng Y."/>
            <person name="Ran L."/>
            <person name="Shi X."/>
            <person name="Wang X."/>
            <person name="Wu Q."/>
            <person name="Li C."/>
            <person name="Ren X."/>
            <person name="Wang J."/>
            <person name="Wang X."/>
            <person name="Li D."/>
            <person name="Liu D."/>
            <person name="Zhang X."/>
            <person name="Ji Z."/>
            <person name="Zhao W."/>
            <person name="Sun Y."/>
            <person name="Zhang Z."/>
            <person name="Bao J."/>
            <person name="Han Y."/>
            <person name="Dong L."/>
            <person name="Ji J."/>
            <person name="Chen P."/>
            <person name="Wu S."/>
            <person name="Liu J."/>
            <person name="Xiao Y."/>
            <person name="Bu D."/>
            <person name="Tan J."/>
            <person name="Yang L."/>
            <person name="Ye C."/>
            <person name="Zhang J."/>
            <person name="Xu J."/>
            <person name="Zhou Y."/>
            <person name="Yu Y."/>
            <person name="Zhang B."/>
            <person name="Zhuang S."/>
            <person name="Wei H."/>
            <person name="Liu B."/>
            <person name="Lei M."/>
            <person name="Yu H."/>
            <person name="Li Y."/>
            <person name="Xu H."/>
            <person name="Wei S."/>
            <person name="He X."/>
            <person name="Fang L."/>
            <person name="Zhang Z."/>
            <person name="Zhang Y."/>
            <person name="Huang X."/>
            <person name="Su Z."/>
            <person name="Tong W."/>
            <person name="Li J."/>
            <person name="Tong Z."/>
            <person name="Li S."/>
            <person name="Ye J."/>
            <person name="Wang L."/>
            <person name="Fang L."/>
            <person name="Lei T."/>
            <person name="Chen C."/>
            <person name="Chen H."/>
            <person name="Xu Z."/>
            <person name="Li H."/>
            <person name="Huang H."/>
            <person name="Zhang F."/>
            <person name="Xu H."/>
            <person name="Li N."/>
            <person name="Zhao C."/>
            <person name="Li S."/>
            <person name="Dong L."/>
            <person name="Huang Y."/>
            <person name="Li L."/>
            <person name="Xi Y."/>
            <person name="Qi Q."/>
            <person name="Li W."/>
            <person name="Zhang B."/>
            <person name="Hu W."/>
            <person name="Zhang Y."/>
            <person name="Tian X."/>
            <person name="Jiao Y."/>
            <person name="Liang X."/>
            <person name="Jin J."/>
            <person name="Gao L."/>
            <person name="Zheng W."/>
            <person name="Hao B."/>
            <person name="Liu S."/>
            <person name="Wang W."/>
            <person name="Yuan L."/>
            <person name="Cao M."/>
            <person name="McDermott J."/>
            <person name="Samudrala R."/>
            <person name="Wang J."/>
            <person name="Wong G.K."/>
            <person name="Yang H."/>
        </authorList>
    </citation>
    <scope>NUCLEOTIDE SEQUENCE [LARGE SCALE GENOMIC DNA]</scope>
</reference>
<dbReference type="NCBIfam" id="TIGR00884">
    <property type="entry name" value="guaA_Cterm"/>
    <property type="match status" value="1"/>
</dbReference>
<dbReference type="CDD" id="cd01742">
    <property type="entry name" value="GATase1_GMP_Synthase"/>
    <property type="match status" value="1"/>
</dbReference>
<dbReference type="Pfam" id="PF00117">
    <property type="entry name" value="GATase"/>
    <property type="match status" value="1"/>
</dbReference>
<evidence type="ECO:0000259" key="19">
    <source>
        <dbReference type="PROSITE" id="PS51553"/>
    </source>
</evidence>
<evidence type="ECO:0000313" key="20">
    <source>
        <dbReference type="EMBL" id="EAZ42320.1"/>
    </source>
</evidence>
<evidence type="ECO:0000256" key="18">
    <source>
        <dbReference type="PROSITE-ProRule" id="PRU01240"/>
    </source>
</evidence>
<dbReference type="FunFam" id="3.40.50.620:FF:000001">
    <property type="entry name" value="GMP synthase [glutamine-hydrolyzing]"/>
    <property type="match status" value="1"/>
</dbReference>
<dbReference type="GO" id="GO:0006508">
    <property type="term" value="P:proteolysis"/>
    <property type="evidence" value="ECO:0007669"/>
    <property type="project" value="UniProtKB-KW"/>
</dbReference>
<dbReference type="InterPro" id="IPR041469">
    <property type="entry name" value="Subtilisin-like_FN3"/>
</dbReference>
<evidence type="ECO:0000256" key="1">
    <source>
        <dbReference type="ARBA" id="ARBA00005153"/>
    </source>
</evidence>
<accession>A3BRY1</accession>
<dbReference type="InterPro" id="IPR037045">
    <property type="entry name" value="S8pro/Inhibitor_I9_sf"/>
</dbReference>
<dbReference type="SUPFAM" id="SSF52743">
    <property type="entry name" value="Subtilisin-like"/>
    <property type="match status" value="1"/>
</dbReference>
<dbReference type="Pfam" id="PF00958">
    <property type="entry name" value="GMP_synt_C"/>
    <property type="match status" value="1"/>
</dbReference>
<evidence type="ECO:0000256" key="9">
    <source>
        <dbReference type="ARBA" id="ARBA00022749"/>
    </source>
</evidence>
<dbReference type="FunFam" id="3.40.50.200:FF:000006">
    <property type="entry name" value="Subtilisin-like protease SBT1.5"/>
    <property type="match status" value="1"/>
</dbReference>
<keyword evidence="5" id="KW-0436">Ligase</keyword>
<dbReference type="InterPro" id="IPR001674">
    <property type="entry name" value="GMP_synth_C"/>
</dbReference>
<gene>
    <name evidence="20" type="ORF">OsJ_26892</name>
</gene>
<evidence type="ECO:0000256" key="15">
    <source>
        <dbReference type="ARBA" id="ARBA00031356"/>
    </source>
</evidence>
<dbReference type="InterPro" id="IPR036852">
    <property type="entry name" value="Peptidase_S8/S53_dom_sf"/>
</dbReference>
<dbReference type="PROSITE" id="PS51273">
    <property type="entry name" value="GATASE_TYPE_1"/>
    <property type="match status" value="1"/>
</dbReference>
<keyword evidence="13 17" id="KW-0067">ATP-binding</keyword>
<dbReference type="PROSITE" id="PS51553">
    <property type="entry name" value="GMPS_ATP_PPASE"/>
    <property type="match status" value="1"/>
</dbReference>
<keyword evidence="11 18" id="KW-0378">Hydrolase</keyword>
<dbReference type="PRINTS" id="PR00723">
    <property type="entry name" value="SUBTILISIN"/>
</dbReference>
<dbReference type="InterPro" id="IPR025777">
    <property type="entry name" value="GMPS_ATP_PPase_dom"/>
</dbReference>
<dbReference type="Pfam" id="PF02225">
    <property type="entry name" value="PA"/>
    <property type="match status" value="1"/>
</dbReference>
<dbReference type="InterPro" id="IPR010259">
    <property type="entry name" value="S8pro/Inhibitor_I9"/>
</dbReference>
<dbReference type="GO" id="GO:0003921">
    <property type="term" value="F:GMP synthase activity"/>
    <property type="evidence" value="ECO:0007669"/>
    <property type="project" value="InterPro"/>
</dbReference>
<dbReference type="Pfam" id="PF05922">
    <property type="entry name" value="Inhibitor_I9"/>
    <property type="match status" value="1"/>
</dbReference>
<dbReference type="CDD" id="cd04852">
    <property type="entry name" value="Peptidases_S8_3"/>
    <property type="match status" value="1"/>
</dbReference>
<keyword evidence="9 17" id="KW-0332">GMP biosynthesis</keyword>
<evidence type="ECO:0000256" key="4">
    <source>
        <dbReference type="ARBA" id="ARBA00021562"/>
    </source>
</evidence>
<dbReference type="NCBIfam" id="NF000848">
    <property type="entry name" value="PRK00074.1"/>
    <property type="match status" value="1"/>
</dbReference>
<name>A3BRY1_ORYSJ</name>
<dbReference type="InterPro" id="IPR003137">
    <property type="entry name" value="PA_domain"/>
</dbReference>
<dbReference type="InterPro" id="IPR034197">
    <property type="entry name" value="Peptidases_S8_3"/>
</dbReference>
<dbReference type="InterPro" id="IPR015500">
    <property type="entry name" value="Peptidase_S8_subtilisin-rel"/>
</dbReference>
<dbReference type="PANTHER" id="PTHR11922:SF2">
    <property type="entry name" value="GMP SYNTHASE [GLUTAMINE-HYDROLYZING]"/>
    <property type="match status" value="1"/>
</dbReference>
<dbReference type="PROSITE" id="PS51892">
    <property type="entry name" value="SUBTILASE"/>
    <property type="match status" value="1"/>
</dbReference>
<dbReference type="InterPro" id="IPR014729">
    <property type="entry name" value="Rossmann-like_a/b/a_fold"/>
</dbReference>
<feature type="active site" description="Charge relay system" evidence="16 18">
    <location>
        <position position="645"/>
    </location>
</feature>
<dbReference type="FunFam" id="3.50.30.30:FF:000005">
    <property type="entry name" value="subtilisin-like protease SBT1.5"/>
    <property type="match status" value="1"/>
</dbReference>
<organism evidence="20">
    <name type="scientific">Oryza sativa subsp. japonica</name>
    <name type="common">Rice</name>
    <dbReference type="NCBI Taxonomy" id="39947"/>
    <lineage>
        <taxon>Eukaryota</taxon>
        <taxon>Viridiplantae</taxon>
        <taxon>Streptophyta</taxon>
        <taxon>Embryophyta</taxon>
        <taxon>Tracheophyta</taxon>
        <taxon>Spermatophyta</taxon>
        <taxon>Magnoliopsida</taxon>
        <taxon>Liliopsida</taxon>
        <taxon>Poales</taxon>
        <taxon>Poaceae</taxon>
        <taxon>BOP clade</taxon>
        <taxon>Oryzoideae</taxon>
        <taxon>Oryzeae</taxon>
        <taxon>Oryzinae</taxon>
        <taxon>Oryza</taxon>
        <taxon>Oryza sativa</taxon>
    </lineage>
</organism>
<dbReference type="Proteomes" id="UP000007752">
    <property type="component" value="Chromosome 8"/>
</dbReference>
<dbReference type="PANTHER" id="PTHR11922">
    <property type="entry name" value="GMP SYNTHASE-RELATED"/>
    <property type="match status" value="1"/>
</dbReference>
<evidence type="ECO:0000256" key="11">
    <source>
        <dbReference type="ARBA" id="ARBA00022801"/>
    </source>
</evidence>
<evidence type="ECO:0000256" key="7">
    <source>
        <dbReference type="ARBA" id="ARBA00022729"/>
    </source>
</evidence>
<dbReference type="FunFam" id="2.60.40.2310:FF:000001">
    <property type="entry name" value="Subtilisin-like protease SBT1.5"/>
    <property type="match status" value="1"/>
</dbReference>
<dbReference type="InterPro" id="IPR029062">
    <property type="entry name" value="Class_I_gatase-like"/>
</dbReference>
<comment type="similarity">
    <text evidence="2 18">Belongs to the peptidase S8 family.</text>
</comment>
<dbReference type="EC" id="6.3.5.2" evidence="3"/>
<keyword evidence="14" id="KW-0315">Glutamine amidotransferase</keyword>
<dbReference type="FunFam" id="3.30.70.80:FF:000002">
    <property type="entry name" value="Subtilisin-like protease SBT5.3"/>
    <property type="match status" value="1"/>
</dbReference>
<dbReference type="CDD" id="cd02120">
    <property type="entry name" value="PA_subtilisin_like"/>
    <property type="match status" value="1"/>
</dbReference>
<dbReference type="InterPro" id="IPR004739">
    <property type="entry name" value="GMP_synth_GATase"/>
</dbReference>
<sequence length="1297" mass="139758">MGSASASSLPASAGFGENLVLILDFGSQYTHLITRRVRQLGVLSLCVSGTAPLASLAGLRPRAVVLSGGPHSVHASGAPTFPEGFLEFAAGAGAHVLGVCYGMQLLVQSLGGAVEAGEKQEYGKMEVEVTARSSALYGEGEVGKRQTVWMSHGDEVVRLPEGFEVVARSVQGAVAAVENREKRFYGLQYHPEVTHSPQGMETLRRFLFDVCGIKADWKMQDVLDEEIRTIQSMVGPDEHVICALSGGVDSTVAATLVHKAIGDRLHCVFVDNGLLRYNERERVMLTFESDLHLPVTCVDASEQFLSKLKGVKDPEMKRKIIGREFIAVFDDFAHKLEQKIGKRPGYLVQGTLYPDVIESCPPPGSGRTHSHTIKSHHNVGGLPKDMKLKLIEPLKLLFKDEVRKLGSILNVPESFLKRHPFPGPGLAVRVLGDVTEGNALEVLRQVDEIFVQAIKDAGLYDIIWQAFAVFLPVQTVGVQGDQRTHSNAVALRAITSEDGMTADWYYFEREFLVDVVNKICNNPYIVYLGSHPYGPDASAEEHARATQSHHDLLGSVLGSKQLAKDAILYSYTKNINGFAAHLEEEVATQIARHPDVVTVMASTMLKLHTTRSWDFMDMERDGQILPDSIWKHGRFGQDVIIANLDSGVWPESNSFTDEEVVGEVPKRWKGSCSDTAKYGVSCNKKLIGARYFNKDMLLSNPGAVDGNWSRDTEGHGTHTLSTAGGRFVPRASLFGYANGTAKGGAPRARVAAYKVCWSGECAAADVLAGFEAAIHDGADVISVSFGQDAPVATVASFLQEPVTLGSLHAAMNGVSVVCSAGNSGPLEDTVVNAAPWVTTVAASTVDRDFPNVVTLGNNAHMTGMSLETTTLHSTQLYSMIKASDAALASSDPAVASTCPPGTLDPEKVKNKIVVCVRGGDIPRVTKGMTVLNAGGTGMILANGEMDGDDIVADPHVLPATMITYSEAMSLYKYMDSSKNPVANISPSKTEVGVKNSPSVAAFSSRGPSGTLPCVLKPDIAAPGVDILAAFTEYVSPTEVPNDERRSEYAILSGTSMACPHISGVIGLLKAARPEWSPAAMRSAIMTTARTQDNTGAPMRDHDGREATAFAFGAGNIHPNRAVDPGLVYDLSKEDYFVFLCSMGFNSSDLAKLSAGNFTCPEKVPPMEDLNYPSIVVPALRHTSTVARRLKCVGRPATYRATWRAPYGVNMTVEPAALEFGKDGEVKEFKVTFKSEKDKLGKGYVFGRLVWSDGTHHVRSPVVVNALDIGLRRRDSCARYRSKTGADQGLGVLLLFIF</sequence>
<keyword evidence="10 17" id="KW-0658">Purine biosynthesis</keyword>
<keyword evidence="6 18" id="KW-0645">Protease</keyword>
<feature type="active site" description="Charge relay system" evidence="16 18">
    <location>
        <position position="1055"/>
    </location>
</feature>
<dbReference type="Pfam" id="PF00082">
    <property type="entry name" value="Peptidase_S8"/>
    <property type="match status" value="1"/>
</dbReference>
<dbReference type="GO" id="GO:0005524">
    <property type="term" value="F:ATP binding"/>
    <property type="evidence" value="ECO:0007669"/>
    <property type="project" value="UniProtKB-UniRule"/>
</dbReference>
<evidence type="ECO:0000256" key="5">
    <source>
        <dbReference type="ARBA" id="ARBA00022598"/>
    </source>
</evidence>
<dbReference type="Pfam" id="PF17766">
    <property type="entry name" value="fn3_6"/>
    <property type="match status" value="1"/>
</dbReference>
<dbReference type="UniPathway" id="UPA00189">
    <property type="reaction ID" value="UER00296"/>
</dbReference>
<feature type="active site" description="Charge relay system" evidence="16 18">
    <location>
        <position position="715"/>
    </location>
</feature>
<dbReference type="Gene3D" id="3.40.50.880">
    <property type="match status" value="1"/>
</dbReference>
<feature type="domain" description="GMPS ATP-PPase" evidence="19">
    <location>
        <begin position="217"/>
        <end position="418"/>
    </location>
</feature>
<dbReference type="EMBL" id="CM000145">
    <property type="protein sequence ID" value="EAZ42320.1"/>
    <property type="molecule type" value="Genomic_DNA"/>
</dbReference>
<dbReference type="InterPro" id="IPR017926">
    <property type="entry name" value="GATASE"/>
</dbReference>
<evidence type="ECO:0000256" key="8">
    <source>
        <dbReference type="ARBA" id="ARBA00022741"/>
    </source>
</evidence>
<dbReference type="Gene3D" id="3.40.50.620">
    <property type="entry name" value="HUPs"/>
    <property type="match status" value="1"/>
</dbReference>
<dbReference type="FunFam" id="3.40.50.880:FF:000001">
    <property type="entry name" value="GMP synthase [glutamine-hydrolyzing]"/>
    <property type="match status" value="1"/>
</dbReference>
<protein>
    <recommendedName>
        <fullName evidence="4">GMP synthase [glutamine-hydrolyzing]</fullName>
        <ecNumber evidence="3">6.3.5.2</ecNumber>
    </recommendedName>
    <alternativeName>
        <fullName evidence="15">Glutamine amidotransferase</fullName>
    </alternativeName>
</protein>
<dbReference type="Gene3D" id="3.40.50.200">
    <property type="entry name" value="Peptidase S8/S53 domain"/>
    <property type="match status" value="1"/>
</dbReference>
<dbReference type="SUPFAM" id="SSF54810">
    <property type="entry name" value="GMP synthetase C-terminal dimerisation domain"/>
    <property type="match status" value="1"/>
</dbReference>
<evidence type="ECO:0000256" key="14">
    <source>
        <dbReference type="ARBA" id="ARBA00022962"/>
    </source>
</evidence>
<feature type="binding site" evidence="17">
    <location>
        <begin position="245"/>
        <end position="251"/>
    </location>
    <ligand>
        <name>ATP</name>
        <dbReference type="ChEBI" id="CHEBI:30616"/>
    </ligand>
</feature>
<evidence type="ECO:0000256" key="13">
    <source>
        <dbReference type="ARBA" id="ARBA00022840"/>
    </source>
</evidence>
<evidence type="ECO:0000256" key="12">
    <source>
        <dbReference type="ARBA" id="ARBA00022825"/>
    </source>
</evidence>
<dbReference type="PROSITE" id="PS00138">
    <property type="entry name" value="SUBTILASE_SER"/>
    <property type="match status" value="1"/>
</dbReference>